<dbReference type="Proteomes" id="UP001139502">
    <property type="component" value="Unassembled WGS sequence"/>
</dbReference>
<keyword evidence="3" id="KW-1185">Reference proteome</keyword>
<dbReference type="PANTHER" id="PTHR31377:SF0">
    <property type="entry name" value="AGMATINE DEIMINASE-RELATED"/>
    <property type="match status" value="1"/>
</dbReference>
<name>A0A9X2HJ92_9MICC</name>
<accession>A0A9X2HJ92</accession>
<dbReference type="AlphaFoldDB" id="A0A9X2HJ92"/>
<gene>
    <name evidence="2" type="ORF">NBM05_07730</name>
</gene>
<comment type="caution">
    <text evidence="2">The sequence shown here is derived from an EMBL/GenBank/DDBJ whole genome shotgun (WGS) entry which is preliminary data.</text>
</comment>
<dbReference type="Gene3D" id="3.75.10.10">
    <property type="entry name" value="L-arginine/glycine Amidinotransferase, Chain A"/>
    <property type="match status" value="1"/>
</dbReference>
<dbReference type="RefSeq" id="WP_254166319.1">
    <property type="nucleotide sequence ID" value="NZ_JANAFB010000015.1"/>
</dbReference>
<dbReference type="GO" id="GO:0047632">
    <property type="term" value="F:agmatine deiminase activity"/>
    <property type="evidence" value="ECO:0007669"/>
    <property type="project" value="TreeGrafter"/>
</dbReference>
<evidence type="ECO:0000256" key="1">
    <source>
        <dbReference type="ARBA" id="ARBA00022801"/>
    </source>
</evidence>
<evidence type="ECO:0000313" key="3">
    <source>
        <dbReference type="Proteomes" id="UP001139502"/>
    </source>
</evidence>
<sequence>MTESASPGTAMPPEWAPHERTWMAFPPANQTFGPEGSEGLAAARAAWARVAAVVARYEPVRMLVSPGDEAAARAALPADGVELVTVPLDDAWARDSGLTFVHDAAGAVRGVDWVFNGWGAQDWAAWEHDQHVGAAMAEAAGVPRIASELVNEGGGFHVDGAGTVLLTRTVQLDDGRNPGLEAEDVEREVHARLGTRHAVWLPRGLARDYGEFGTRGHVDIVAAPTASGAILLHRQDDPAHPDYAVTRELRAFLEGQRDAAGEPLRIVDVPAPETIVEDGEFVDWSYINHYVANGVVVLCGFGGERDAQAARILAEAYPGREVEVVDARDVFRFGGGIHCITQQQPAPREAGTERTGA</sequence>
<dbReference type="InterPro" id="IPR007466">
    <property type="entry name" value="Peptidyl-Arg-deiminase_porph"/>
</dbReference>
<dbReference type="EMBL" id="JANAFB010000015">
    <property type="protein sequence ID" value="MCP3425898.1"/>
    <property type="molecule type" value="Genomic_DNA"/>
</dbReference>
<reference evidence="2" key="1">
    <citation type="submission" date="2022-06" db="EMBL/GenBank/DDBJ databases">
        <title>Rothia sp. isolated from sandalwood seedling.</title>
        <authorList>
            <person name="Tuikhar N."/>
            <person name="Kirdat K."/>
            <person name="Thorat V."/>
            <person name="Swetha P."/>
            <person name="Padma S."/>
            <person name="Sundararaj R."/>
            <person name="Yadav A."/>
        </authorList>
    </citation>
    <scope>NUCLEOTIDE SEQUENCE</scope>
    <source>
        <strain evidence="2">AR01</strain>
    </source>
</reference>
<evidence type="ECO:0000313" key="2">
    <source>
        <dbReference type="EMBL" id="MCP3425898.1"/>
    </source>
</evidence>
<dbReference type="GO" id="GO:0009446">
    <property type="term" value="P:putrescine biosynthetic process"/>
    <property type="evidence" value="ECO:0007669"/>
    <property type="project" value="InterPro"/>
</dbReference>
<keyword evidence="1" id="KW-0378">Hydrolase</keyword>
<organism evidence="2 3">
    <name type="scientific">Rothia santali</name>
    <dbReference type="NCBI Taxonomy" id="2949643"/>
    <lineage>
        <taxon>Bacteria</taxon>
        <taxon>Bacillati</taxon>
        <taxon>Actinomycetota</taxon>
        <taxon>Actinomycetes</taxon>
        <taxon>Micrococcales</taxon>
        <taxon>Micrococcaceae</taxon>
        <taxon>Rothia</taxon>
    </lineage>
</organism>
<dbReference type="PANTHER" id="PTHR31377">
    <property type="entry name" value="AGMATINE DEIMINASE-RELATED"/>
    <property type="match status" value="1"/>
</dbReference>
<dbReference type="SUPFAM" id="SSF55909">
    <property type="entry name" value="Pentein"/>
    <property type="match status" value="1"/>
</dbReference>
<protein>
    <submittedName>
        <fullName evidence="2">Agmatine deiminase family protein</fullName>
    </submittedName>
</protein>
<dbReference type="GO" id="GO:0004668">
    <property type="term" value="F:protein-arginine deiminase activity"/>
    <property type="evidence" value="ECO:0007669"/>
    <property type="project" value="InterPro"/>
</dbReference>
<dbReference type="Pfam" id="PF04371">
    <property type="entry name" value="PAD_porph"/>
    <property type="match status" value="1"/>
</dbReference>
<proteinExistence type="predicted"/>